<reference evidence="1 2" key="1">
    <citation type="submission" date="2019-03" db="EMBL/GenBank/DDBJ databases">
        <authorList>
            <person name="Kim S.G."/>
            <person name="Park S.C."/>
        </authorList>
    </citation>
    <scope>NUCLEOTIDE SEQUENCE [LARGE SCALE GENOMIC DNA]</scope>
</reference>
<organism evidence="1 2">
    <name type="scientific">Edwardsiella phage pEt-SU</name>
    <dbReference type="NCBI Taxonomy" id="2562142"/>
    <lineage>
        <taxon>Viruses</taxon>
        <taxon>Duplodnaviria</taxon>
        <taxon>Heunggongvirae</taxon>
        <taxon>Uroviricota</taxon>
        <taxon>Caudoviricetes</taxon>
        <taxon>Chimalliviridae</taxon>
        <taxon>Petsuvirus</taxon>
        <taxon>Petsuvirus pEtSU</taxon>
    </lineage>
</organism>
<evidence type="ECO:0000313" key="1">
    <source>
        <dbReference type="EMBL" id="QBZ70702.1"/>
    </source>
</evidence>
<dbReference type="EMBL" id="MK689364">
    <property type="protein sequence ID" value="QBZ70702.1"/>
    <property type="molecule type" value="Genomic_DNA"/>
</dbReference>
<keyword evidence="2" id="KW-1185">Reference proteome</keyword>
<accession>A0A4D6DWN1</accession>
<sequence>MAIRNEYTLPNGTKLRVAGNDLKDIGVVLSAIGDRLQDLLERRLTGMDYVHQIDFGNQFLDTPNVVQCKEAHHFESVKKHFRNSSPVSKVQITLCTLFGGRREGILEVHEVDGARTWVRFSPHVETMSKLAVFFQRAGRKAQYGKNCHCQVCQAIVLDVFHKPHHICEECAYTVIN</sequence>
<gene>
    <name evidence="1" type="ORF">pETSU_121</name>
</gene>
<dbReference type="Proteomes" id="UP000297195">
    <property type="component" value="Segment"/>
</dbReference>
<name>A0A4D6DWN1_9CAUD</name>
<protein>
    <submittedName>
        <fullName evidence="1">Uncharacterized protein</fullName>
    </submittedName>
</protein>
<proteinExistence type="predicted"/>
<evidence type="ECO:0000313" key="2">
    <source>
        <dbReference type="Proteomes" id="UP000297195"/>
    </source>
</evidence>